<keyword evidence="3" id="KW-0812">Transmembrane</keyword>
<dbReference type="Pfam" id="PF22441">
    <property type="entry name" value="CLIC-like_N"/>
    <property type="match status" value="1"/>
</dbReference>
<name>A0A814W0M6_9BILA</name>
<dbReference type="InterPro" id="IPR036282">
    <property type="entry name" value="Glutathione-S-Trfase_C_sf"/>
</dbReference>
<comment type="subcellular location">
    <subcellularLocation>
        <location evidence="1">Membrane</location>
        <topology evidence="1">Single-pass membrane protein</topology>
    </subcellularLocation>
</comment>
<dbReference type="GO" id="GO:0016324">
    <property type="term" value="C:apical plasma membrane"/>
    <property type="evidence" value="ECO:0007669"/>
    <property type="project" value="TreeGrafter"/>
</dbReference>
<proteinExistence type="inferred from homology"/>
<dbReference type="SUPFAM" id="SSF52833">
    <property type="entry name" value="Thioredoxin-like"/>
    <property type="match status" value="1"/>
</dbReference>
<dbReference type="SUPFAM" id="SSF47616">
    <property type="entry name" value="GST C-terminal domain-like"/>
    <property type="match status" value="1"/>
</dbReference>
<dbReference type="PANTHER" id="PTHR43920">
    <property type="entry name" value="CHLORIDE INTRACELLULAR CHANNEL, ISOFORM A"/>
    <property type="match status" value="1"/>
</dbReference>
<evidence type="ECO:0000256" key="3">
    <source>
        <dbReference type="ARBA" id="ARBA00022692"/>
    </source>
</evidence>
<dbReference type="Pfam" id="PF13410">
    <property type="entry name" value="GST_C_2"/>
    <property type="match status" value="1"/>
</dbReference>
<evidence type="ECO:0000256" key="1">
    <source>
        <dbReference type="ARBA" id="ARBA00004167"/>
    </source>
</evidence>
<feature type="domain" description="CLIC N-terminal" evidence="6">
    <location>
        <begin position="19"/>
        <end position="101"/>
    </location>
</feature>
<gene>
    <name evidence="8" type="ORF">JXQ802_LOCUS38235</name>
    <name evidence="7" type="ORF">PYM288_LOCUS24549</name>
</gene>
<dbReference type="GO" id="GO:0005254">
    <property type="term" value="F:chloride channel activity"/>
    <property type="evidence" value="ECO:0007669"/>
    <property type="project" value="TreeGrafter"/>
</dbReference>
<evidence type="ECO:0000313" key="10">
    <source>
        <dbReference type="Proteomes" id="UP000663870"/>
    </source>
</evidence>
<keyword evidence="4" id="KW-1133">Transmembrane helix</keyword>
<dbReference type="InterPro" id="IPR053823">
    <property type="entry name" value="CLIC_N"/>
</dbReference>
<dbReference type="EMBL" id="CAJNOH010001246">
    <property type="protein sequence ID" value="CAF1194942.1"/>
    <property type="molecule type" value="Genomic_DNA"/>
</dbReference>
<comment type="similarity">
    <text evidence="2">Belongs to the chloride channel CLIC family.</text>
</comment>
<dbReference type="AlphaFoldDB" id="A0A814W0M6"/>
<protein>
    <recommendedName>
        <fullName evidence="6">CLIC N-terminal domain-containing protein</fullName>
    </recommendedName>
</protein>
<comment type="caution">
    <text evidence="7">The sequence shown here is derived from an EMBL/GenBank/DDBJ whole genome shotgun (WGS) entry which is preliminary data.</text>
</comment>
<dbReference type="EMBL" id="CAJNOL010002103">
    <property type="protein sequence ID" value="CAF1462207.1"/>
    <property type="molecule type" value="Genomic_DNA"/>
</dbReference>
<keyword evidence="5" id="KW-0472">Membrane</keyword>
<accession>A0A814W0M6</accession>
<sequence>MHSQASSSRTLLNDDDDQKLHLFIKAGTDGRSKGACPFCQDVFLKLLIKREADNDFSFDVITINCKNPPKEFKEISKKLPTLVHGDIVLSDVDDIEDYLDSCYPNYKLSLHDPDAFKVQSNVFKRFTYLIKDVHNNPQTLLYELEKIDNFLRTRGTRYISGDQITGLDCSLWPKLQHIRVAAEYILNLSIPVELTALWGYLGAAYELDAFVKSCPADQEIVLHWTRREAPSKDYLQLTKEEPRFSFDIPQRRR</sequence>
<dbReference type="Proteomes" id="UP000663854">
    <property type="component" value="Unassembled WGS sequence"/>
</dbReference>
<dbReference type="Proteomes" id="UP000663870">
    <property type="component" value="Unassembled WGS sequence"/>
</dbReference>
<dbReference type="InterPro" id="IPR036249">
    <property type="entry name" value="Thioredoxin-like_sf"/>
</dbReference>
<evidence type="ECO:0000313" key="8">
    <source>
        <dbReference type="EMBL" id="CAF1462207.1"/>
    </source>
</evidence>
<keyword evidence="10" id="KW-1185">Reference proteome</keyword>
<dbReference type="GO" id="GO:0005737">
    <property type="term" value="C:cytoplasm"/>
    <property type="evidence" value="ECO:0007669"/>
    <property type="project" value="TreeGrafter"/>
</dbReference>
<organism evidence="7 9">
    <name type="scientific">Rotaria sordida</name>
    <dbReference type="NCBI Taxonomy" id="392033"/>
    <lineage>
        <taxon>Eukaryota</taxon>
        <taxon>Metazoa</taxon>
        <taxon>Spiralia</taxon>
        <taxon>Gnathifera</taxon>
        <taxon>Rotifera</taxon>
        <taxon>Eurotatoria</taxon>
        <taxon>Bdelloidea</taxon>
        <taxon>Philodinida</taxon>
        <taxon>Philodinidae</taxon>
        <taxon>Rotaria</taxon>
    </lineage>
</organism>
<dbReference type="Gene3D" id="1.20.1050.10">
    <property type="match status" value="1"/>
</dbReference>
<evidence type="ECO:0000256" key="2">
    <source>
        <dbReference type="ARBA" id="ARBA00007655"/>
    </source>
</evidence>
<reference evidence="7" key="1">
    <citation type="submission" date="2021-02" db="EMBL/GenBank/DDBJ databases">
        <authorList>
            <person name="Nowell W R."/>
        </authorList>
    </citation>
    <scope>NUCLEOTIDE SEQUENCE</scope>
</reference>
<evidence type="ECO:0000313" key="9">
    <source>
        <dbReference type="Proteomes" id="UP000663854"/>
    </source>
</evidence>
<evidence type="ECO:0000256" key="5">
    <source>
        <dbReference type="ARBA" id="ARBA00023136"/>
    </source>
</evidence>
<evidence type="ECO:0000313" key="7">
    <source>
        <dbReference type="EMBL" id="CAF1194942.1"/>
    </source>
</evidence>
<dbReference type="PANTHER" id="PTHR43920:SF5">
    <property type="entry name" value="CHLORIDE INTRACELLULAR CHANNEL CLIC"/>
    <property type="match status" value="1"/>
</dbReference>
<evidence type="ECO:0000256" key="4">
    <source>
        <dbReference type="ARBA" id="ARBA00022989"/>
    </source>
</evidence>
<dbReference type="Gene3D" id="3.40.30.10">
    <property type="entry name" value="Glutaredoxin"/>
    <property type="match status" value="1"/>
</dbReference>
<evidence type="ECO:0000259" key="6">
    <source>
        <dbReference type="Pfam" id="PF22441"/>
    </source>
</evidence>